<accession>A0A978UCV9</accession>
<reference evidence="4" key="1">
    <citation type="journal article" date="2021" name="Front. Plant Sci.">
        <title>Chromosome-Scale Genome Assembly for Chinese Sour Jujube and Insights Into Its Genome Evolution and Domestication Signature.</title>
        <authorList>
            <person name="Shen L.-Y."/>
            <person name="Luo H."/>
            <person name="Wang X.-L."/>
            <person name="Wang X.-M."/>
            <person name="Qiu X.-J."/>
            <person name="Liu H."/>
            <person name="Zhou S.-S."/>
            <person name="Jia K.-H."/>
            <person name="Nie S."/>
            <person name="Bao Y.-T."/>
            <person name="Zhang R.-G."/>
            <person name="Yun Q.-Z."/>
            <person name="Chai Y.-H."/>
            <person name="Lu J.-Y."/>
            <person name="Li Y."/>
            <person name="Zhao S.-W."/>
            <person name="Mao J.-F."/>
            <person name="Jia S.-G."/>
            <person name="Mao Y.-M."/>
        </authorList>
    </citation>
    <scope>NUCLEOTIDE SEQUENCE</scope>
    <source>
        <strain evidence="4">AT0</strain>
        <tissue evidence="4">Leaf</tissue>
    </source>
</reference>
<gene>
    <name evidence="4" type="ORF">FEM48_Zijuj12G0108100</name>
</gene>
<evidence type="ECO:0000256" key="1">
    <source>
        <dbReference type="ARBA" id="ARBA00009995"/>
    </source>
</evidence>
<evidence type="ECO:0000313" key="5">
    <source>
        <dbReference type="Proteomes" id="UP000813462"/>
    </source>
</evidence>
<dbReference type="Pfam" id="PF00201">
    <property type="entry name" value="UDPGT"/>
    <property type="match status" value="1"/>
</dbReference>
<dbReference type="Proteomes" id="UP000813462">
    <property type="component" value="Unassembled WGS sequence"/>
</dbReference>
<dbReference type="EMBL" id="JAEACU010000012">
    <property type="protein sequence ID" value="KAH7512602.1"/>
    <property type="molecule type" value="Genomic_DNA"/>
</dbReference>
<dbReference type="CDD" id="cd03784">
    <property type="entry name" value="GT1_Gtf-like"/>
    <property type="match status" value="1"/>
</dbReference>
<keyword evidence="2" id="KW-0328">Glycosyltransferase</keyword>
<dbReference type="FunFam" id="3.40.50.2000:FF:000037">
    <property type="entry name" value="Glycosyltransferase"/>
    <property type="match status" value="1"/>
</dbReference>
<proteinExistence type="inferred from homology"/>
<evidence type="ECO:0000313" key="4">
    <source>
        <dbReference type="EMBL" id="KAH7512602.1"/>
    </source>
</evidence>
<dbReference type="FunFam" id="3.40.50.2000:FF:000087">
    <property type="entry name" value="Glycosyltransferase"/>
    <property type="match status" value="1"/>
</dbReference>
<sequence length="553" mass="62717">MWESLMSDKHIVLVPHLGDQILNTRLLVEDLKVAVEVKREENKWFSKESLSEAIKSVMDKDGKIPKLYIYRVKATAQPYSKGKNHHFQSPETEKPKKKKKKMAKLHIAMYPWYAFGHMIPYVHLANELAARGHRISIFVSKKAQSKLQSHNLHPHLITFITITIPHVDGLPEGTETAHDVPMEMNHLVSDAMLLTRQQVEEILIADKPNFVFHDFAFWIPQVTKKLGIKSVCFLVVSATSMAAGIKPSPEATDDKPLTEEQLMRPPGYPSSTVVLNLDEMMSFVAASDFTCMTKLHERLTTSMSDCDVLAIRTCTELEGKFCDYIQAHYKKPLLLTGYVLPEEAESRLEQRWADWLQRFEPGSVLYCAFGSQYVLEKDQFQELVLGFELTGLPFFIALKPPVGCANVEEALPEGFEERVKGRGVVHGGWVQQTLFLSHPSVGCFVGHCGFGSMWESLLSDKQIVLVPHLGDQILNTRLLSTDLKVAVEVKREKNRWFSKESLNEAIKSVMDKDSEVAILLKKNHLELREKLIKPGFSSGYVDRFVQSLEELAN</sequence>
<dbReference type="AlphaFoldDB" id="A0A978UCV9"/>
<comment type="caution">
    <text evidence="4">The sequence shown here is derived from an EMBL/GenBank/DDBJ whole genome shotgun (WGS) entry which is preliminary data.</text>
</comment>
<dbReference type="SUPFAM" id="SSF53756">
    <property type="entry name" value="UDP-Glycosyltransferase/glycogen phosphorylase"/>
    <property type="match status" value="2"/>
</dbReference>
<name>A0A978UCV9_ZIZJJ</name>
<organism evidence="4 5">
    <name type="scientific">Ziziphus jujuba var. spinosa</name>
    <dbReference type="NCBI Taxonomy" id="714518"/>
    <lineage>
        <taxon>Eukaryota</taxon>
        <taxon>Viridiplantae</taxon>
        <taxon>Streptophyta</taxon>
        <taxon>Embryophyta</taxon>
        <taxon>Tracheophyta</taxon>
        <taxon>Spermatophyta</taxon>
        <taxon>Magnoliopsida</taxon>
        <taxon>eudicotyledons</taxon>
        <taxon>Gunneridae</taxon>
        <taxon>Pentapetalae</taxon>
        <taxon>rosids</taxon>
        <taxon>fabids</taxon>
        <taxon>Rosales</taxon>
        <taxon>Rhamnaceae</taxon>
        <taxon>Paliureae</taxon>
        <taxon>Ziziphus</taxon>
    </lineage>
</organism>
<evidence type="ECO:0000256" key="3">
    <source>
        <dbReference type="ARBA" id="ARBA00022679"/>
    </source>
</evidence>
<dbReference type="InterPro" id="IPR050481">
    <property type="entry name" value="UDP-glycosyltransf_plant"/>
</dbReference>
<protein>
    <recommendedName>
        <fullName evidence="6">Glycosyltransferase</fullName>
    </recommendedName>
</protein>
<dbReference type="PANTHER" id="PTHR48049">
    <property type="entry name" value="GLYCOSYLTRANSFERASE"/>
    <property type="match status" value="1"/>
</dbReference>
<dbReference type="PANTHER" id="PTHR48049:SF91">
    <property type="entry name" value="UDP-GLYCOSYLTRANSFERASE 79B7-RELATED"/>
    <property type="match status" value="1"/>
</dbReference>
<keyword evidence="3" id="KW-0808">Transferase</keyword>
<dbReference type="InterPro" id="IPR002213">
    <property type="entry name" value="UDP_glucos_trans"/>
</dbReference>
<evidence type="ECO:0000256" key="2">
    <source>
        <dbReference type="ARBA" id="ARBA00022676"/>
    </source>
</evidence>
<dbReference type="GO" id="GO:0035251">
    <property type="term" value="F:UDP-glucosyltransferase activity"/>
    <property type="evidence" value="ECO:0007669"/>
    <property type="project" value="InterPro"/>
</dbReference>
<dbReference type="Gene3D" id="3.40.50.2000">
    <property type="entry name" value="Glycogen Phosphorylase B"/>
    <property type="match status" value="3"/>
</dbReference>
<evidence type="ECO:0008006" key="6">
    <source>
        <dbReference type="Google" id="ProtNLM"/>
    </source>
</evidence>
<comment type="similarity">
    <text evidence="1">Belongs to the UDP-glycosyltransferase family.</text>
</comment>